<dbReference type="GO" id="GO:0030688">
    <property type="term" value="C:preribosome, small subunit precursor"/>
    <property type="evidence" value="ECO:0007669"/>
    <property type="project" value="InterPro"/>
</dbReference>
<dbReference type="AlphaFoldDB" id="A0AAD9V9Z6"/>
<feature type="compositionally biased region" description="Basic and acidic residues" evidence="5">
    <location>
        <begin position="311"/>
        <end position="321"/>
    </location>
</feature>
<dbReference type="Pfam" id="PF05997">
    <property type="entry name" value="Nop52"/>
    <property type="match status" value="1"/>
</dbReference>
<reference evidence="6" key="2">
    <citation type="journal article" date="2023" name="Science">
        <title>Genomic signatures of disease resistance in endangered staghorn corals.</title>
        <authorList>
            <person name="Vollmer S.V."/>
            <person name="Selwyn J.D."/>
            <person name="Despard B.A."/>
            <person name="Roesel C.L."/>
        </authorList>
    </citation>
    <scope>NUCLEOTIDE SEQUENCE</scope>
    <source>
        <strain evidence="6">K2</strain>
    </source>
</reference>
<evidence type="ECO:0000256" key="3">
    <source>
        <dbReference type="ARBA" id="ARBA00022552"/>
    </source>
</evidence>
<sequence>QRSPLIWLRPQLTPYTRQRLLSSIEAPAQHVDLVSKMATGGAEANFAKKLAHNEKKTRDLAVKKLRAWIRSRPKDGPGFGEVDLLKIWKGLFYCMWMSDKPLIQEELALNISQLIRSFKNEQSAVIFIKAFFKTIQKEWHGIDQLRMDKFYLLIRFLLKETFNFLKKYTWNERLMTEVNNVFQEEPLNPNSHAVPDGIRLHLVEIFLTELESVVDNQMSSDVFLKVLDPLFFLLAHSRSANITSAVNKNLFERLIQGEEDNQDKKKNIVASKLDFGAVAERLFSLGTDKNILGRNRSQLFGWSKRLRKCAKGEHKESQKPVEEEELLNGLPVEATENDETSDGAMSVGECNGSSEQSEARGRKCKKRKKKELEAQTEVGNHLFDDSKKHIKKRKKSKKDDGSSFGEDEAVDVAKVERKKKKKKSKQLGDDEGNDKTVISKKQKLDQVDTVEESSLVNGCHKTDSETQVTETEAETNGLPVNGEDIKNIRTVKEATESLSENEDCGLVEFEDRAKAVGSENEPFAQFQNSLITPPAFFRKCASKAAKSEPRRLKKKDVQDEAPGSEPAKQTNKRVRIAMSKNTAHTPQDYQRSLKESPRIPFDANKAPTQGLLKSPPKPQRTPLHFKKRSTLPSKSGKKKTNTPKRSSAVDFF</sequence>
<dbReference type="GO" id="GO:0005634">
    <property type="term" value="C:nucleus"/>
    <property type="evidence" value="ECO:0007669"/>
    <property type="project" value="UniProtKB-SubCell"/>
</dbReference>
<evidence type="ECO:0000256" key="1">
    <source>
        <dbReference type="ARBA" id="ARBA00004123"/>
    </source>
</evidence>
<keyword evidence="3" id="KW-0698">rRNA processing</keyword>
<keyword evidence="4" id="KW-0539">Nucleus</keyword>
<dbReference type="InterPro" id="IPR010301">
    <property type="entry name" value="RRP1"/>
</dbReference>
<gene>
    <name evidence="6" type="ORF">P5673_009403</name>
</gene>
<dbReference type="EMBL" id="JARQWQ010000016">
    <property type="protein sequence ID" value="KAK2566731.1"/>
    <property type="molecule type" value="Genomic_DNA"/>
</dbReference>
<organism evidence="6 7">
    <name type="scientific">Acropora cervicornis</name>
    <name type="common">Staghorn coral</name>
    <dbReference type="NCBI Taxonomy" id="6130"/>
    <lineage>
        <taxon>Eukaryota</taxon>
        <taxon>Metazoa</taxon>
        <taxon>Cnidaria</taxon>
        <taxon>Anthozoa</taxon>
        <taxon>Hexacorallia</taxon>
        <taxon>Scleractinia</taxon>
        <taxon>Astrocoeniina</taxon>
        <taxon>Acroporidae</taxon>
        <taxon>Acropora</taxon>
    </lineage>
</organism>
<feature type="compositionally biased region" description="Polar residues" evidence="5">
    <location>
        <begin position="579"/>
        <end position="590"/>
    </location>
</feature>
<feature type="region of interest" description="Disordered" evidence="5">
    <location>
        <begin position="311"/>
        <end position="481"/>
    </location>
</feature>
<feature type="region of interest" description="Disordered" evidence="5">
    <location>
        <begin position="541"/>
        <end position="652"/>
    </location>
</feature>
<comment type="subcellular location">
    <subcellularLocation>
        <location evidence="1">Nucleus</location>
    </subcellularLocation>
</comment>
<protein>
    <submittedName>
        <fullName evidence="6">Ribosomal RNA processing protein 1-like protein B</fullName>
    </submittedName>
</protein>
<feature type="non-terminal residue" evidence="6">
    <location>
        <position position="1"/>
    </location>
</feature>
<proteinExistence type="inferred from homology"/>
<comment type="caution">
    <text evidence="6">The sequence shown here is derived from an EMBL/GenBank/DDBJ whole genome shotgun (WGS) entry which is preliminary data.</text>
</comment>
<evidence type="ECO:0000313" key="7">
    <source>
        <dbReference type="Proteomes" id="UP001249851"/>
    </source>
</evidence>
<reference evidence="6" key="1">
    <citation type="journal article" date="2023" name="G3 (Bethesda)">
        <title>Whole genome assembly and annotation of the endangered Caribbean coral Acropora cervicornis.</title>
        <authorList>
            <person name="Selwyn J.D."/>
            <person name="Vollmer S.V."/>
        </authorList>
    </citation>
    <scope>NUCLEOTIDE SEQUENCE</scope>
    <source>
        <strain evidence="6">K2</strain>
    </source>
</reference>
<feature type="compositionally biased region" description="Basic and acidic residues" evidence="5">
    <location>
        <begin position="545"/>
        <end position="558"/>
    </location>
</feature>
<dbReference type="Proteomes" id="UP001249851">
    <property type="component" value="Unassembled WGS sequence"/>
</dbReference>
<evidence type="ECO:0000256" key="5">
    <source>
        <dbReference type="SAM" id="MobiDB-lite"/>
    </source>
</evidence>
<dbReference type="GO" id="GO:0006364">
    <property type="term" value="P:rRNA processing"/>
    <property type="evidence" value="ECO:0007669"/>
    <property type="project" value="UniProtKB-KW"/>
</dbReference>
<evidence type="ECO:0000313" key="6">
    <source>
        <dbReference type="EMBL" id="KAK2566731.1"/>
    </source>
</evidence>
<evidence type="ECO:0000256" key="4">
    <source>
        <dbReference type="ARBA" id="ARBA00023242"/>
    </source>
</evidence>
<accession>A0AAD9V9Z6</accession>
<dbReference type="PANTHER" id="PTHR13026:SF0">
    <property type="entry name" value="RIBOSOMAL RNA PROCESSING 1B"/>
    <property type="match status" value="1"/>
</dbReference>
<evidence type="ECO:0000256" key="2">
    <source>
        <dbReference type="ARBA" id="ARBA00006374"/>
    </source>
</evidence>
<comment type="similarity">
    <text evidence="2">Belongs to the RRP1 family.</text>
</comment>
<dbReference type="PANTHER" id="PTHR13026">
    <property type="entry name" value="NNP-1 PROTEIN NOVEL NUCLEAR PROTEIN 1 NOP52"/>
    <property type="match status" value="1"/>
</dbReference>
<name>A0AAD9V9Z6_ACRCE</name>
<feature type="compositionally biased region" description="Basic residues" evidence="5">
    <location>
        <begin position="623"/>
        <end position="642"/>
    </location>
</feature>
<feature type="compositionally biased region" description="Basic residues" evidence="5">
    <location>
        <begin position="416"/>
        <end position="425"/>
    </location>
</feature>
<keyword evidence="7" id="KW-1185">Reference proteome</keyword>